<evidence type="ECO:0000313" key="1">
    <source>
        <dbReference type="EMBL" id="KOG86059.1"/>
    </source>
</evidence>
<protein>
    <recommendedName>
        <fullName evidence="3">Condensation domain-containing protein</fullName>
    </recommendedName>
</protein>
<feature type="non-terminal residue" evidence="1">
    <location>
        <position position="1"/>
    </location>
</feature>
<comment type="caution">
    <text evidence="1">The sequence shown here is derived from an EMBL/GenBank/DDBJ whole genome shotgun (WGS) entry which is preliminary data.</text>
</comment>
<dbReference type="InterPro" id="IPR023213">
    <property type="entry name" value="CAT-like_dom_sf"/>
</dbReference>
<accession>A0ABR5IY14</accession>
<evidence type="ECO:0008006" key="3">
    <source>
        <dbReference type="Google" id="ProtNLM"/>
    </source>
</evidence>
<proteinExistence type="predicted"/>
<evidence type="ECO:0000313" key="2">
    <source>
        <dbReference type="Proteomes" id="UP000037020"/>
    </source>
</evidence>
<keyword evidence="2" id="KW-1185">Reference proteome</keyword>
<organism evidence="1 2">
    <name type="scientific">Streptomyces varsoviensis</name>
    <dbReference type="NCBI Taxonomy" id="67373"/>
    <lineage>
        <taxon>Bacteria</taxon>
        <taxon>Bacillati</taxon>
        <taxon>Actinomycetota</taxon>
        <taxon>Actinomycetes</taxon>
        <taxon>Kitasatosporales</taxon>
        <taxon>Streptomycetaceae</taxon>
        <taxon>Streptomyces</taxon>
    </lineage>
</organism>
<feature type="non-terminal residue" evidence="1">
    <location>
        <position position="75"/>
    </location>
</feature>
<dbReference type="Proteomes" id="UP000037020">
    <property type="component" value="Unassembled WGS sequence"/>
</dbReference>
<dbReference type="EMBL" id="LGUT01003058">
    <property type="protein sequence ID" value="KOG86059.1"/>
    <property type="molecule type" value="Genomic_DNA"/>
</dbReference>
<gene>
    <name evidence="1" type="ORF">ADK38_33175</name>
</gene>
<reference evidence="1 2" key="1">
    <citation type="submission" date="2015-07" db="EMBL/GenBank/DDBJ databases">
        <authorList>
            <person name="Ju K.-S."/>
            <person name="Doroghazi J.R."/>
            <person name="Metcalf W.W."/>
        </authorList>
    </citation>
    <scope>NUCLEOTIDE SEQUENCE [LARGE SCALE GENOMIC DNA]</scope>
    <source>
        <strain evidence="1 2">NRRL B-3589</strain>
    </source>
</reference>
<dbReference type="Gene3D" id="3.30.559.10">
    <property type="entry name" value="Chloramphenicol acetyltransferase-like domain"/>
    <property type="match status" value="1"/>
</dbReference>
<name>A0ABR5IY14_9ACTN</name>
<sequence>TWETLLAGLGAVLDTHDILRARTAPGGTGTALTVPEPGSVAAAAILTRVDAAQVPDEGLDEAAERAAHEAVERLP</sequence>